<evidence type="ECO:0000313" key="9">
    <source>
        <dbReference type="Proteomes" id="UP000594260"/>
    </source>
</evidence>
<feature type="domain" description="DUF1907" evidence="7">
    <location>
        <begin position="39"/>
        <end position="321"/>
    </location>
</feature>
<protein>
    <recommendedName>
        <fullName evidence="7">DUF1907 domain-containing protein</fullName>
    </recommendedName>
</protein>
<dbReference type="SUPFAM" id="SSF117856">
    <property type="entry name" value="AF0104/ALDC/Ptd012-like"/>
    <property type="match status" value="1"/>
</dbReference>
<dbReference type="PANTHER" id="PTHR13204">
    <property type="entry name" value="PTD012 PROTEIN"/>
    <property type="match status" value="1"/>
</dbReference>
<comment type="subunit">
    <text evidence="2">Monomer.</text>
</comment>
<dbReference type="OMA" id="YHIMPDF"/>
<comment type="subcellular location">
    <subcellularLocation>
        <location evidence="1">Nucleus</location>
    </subcellularLocation>
</comment>
<dbReference type="GO" id="GO:0008270">
    <property type="term" value="F:zinc ion binding"/>
    <property type="evidence" value="ECO:0007669"/>
    <property type="project" value="TreeGrafter"/>
</dbReference>
<sequence>MLCLYNDLVLHKDIETHLMTMDIKIHDYYVPLLENVATALQRGLTESFAEVLVRVEDCPDLTKAPFYLAAEGLSGSARICDVGGVPYLIPVARPEKRYNYEEIALLAGVPDGFFVGAGAGPCHVIGTNSELMPNIKCGGNSGNLTKNKTYYARIREDGSHLVEKVPHGSADFSLMGNVFLSEGKPGKVLHLHLKKRTGPDNLTTSIRKILLKEFGPDRPVGLGGVFLITKGKAKLHIMPGFSKDPLTNNEDVEKWLHFFEFSAPLICLSVMSSYDSGWDLRIDHTHCFSTHGAGGHYHNDTTPEETEYDCWFNVAEKMVRIDQPKETHQIGRD</sequence>
<dbReference type="Pfam" id="PF08925">
    <property type="entry name" value="DUF1907"/>
    <property type="match status" value="1"/>
</dbReference>
<accession>A0A7M7JXE3</accession>
<dbReference type="AlphaFoldDB" id="A0A7M7JXE3"/>
<evidence type="ECO:0000256" key="2">
    <source>
        <dbReference type="ARBA" id="ARBA00011245"/>
    </source>
</evidence>
<dbReference type="InterPro" id="IPR015021">
    <property type="entry name" value="C11orf54_DUF1907"/>
</dbReference>
<keyword evidence="4" id="KW-0378">Hydrolase</keyword>
<evidence type="ECO:0000256" key="4">
    <source>
        <dbReference type="ARBA" id="ARBA00022801"/>
    </source>
</evidence>
<evidence type="ECO:0000256" key="5">
    <source>
        <dbReference type="ARBA" id="ARBA00022833"/>
    </source>
</evidence>
<dbReference type="EnsemblMetazoa" id="XM_022802815">
    <property type="protein sequence ID" value="XP_022658550"/>
    <property type="gene ID" value="LOC111249234"/>
</dbReference>
<dbReference type="CDD" id="cd17298">
    <property type="entry name" value="DUF1907"/>
    <property type="match status" value="1"/>
</dbReference>
<dbReference type="GeneID" id="111249234"/>
<dbReference type="SMART" id="SM01168">
    <property type="entry name" value="DUF1907"/>
    <property type="match status" value="1"/>
</dbReference>
<keyword evidence="5" id="KW-0862">Zinc</keyword>
<dbReference type="OrthoDB" id="5119241at2759"/>
<evidence type="ECO:0000259" key="7">
    <source>
        <dbReference type="SMART" id="SM01168"/>
    </source>
</evidence>
<evidence type="ECO:0000256" key="3">
    <source>
        <dbReference type="ARBA" id="ARBA00022723"/>
    </source>
</evidence>
<evidence type="ECO:0000256" key="6">
    <source>
        <dbReference type="ARBA" id="ARBA00023242"/>
    </source>
</evidence>
<dbReference type="RefSeq" id="XP_022658550.1">
    <property type="nucleotide sequence ID" value="XM_022802815.1"/>
</dbReference>
<dbReference type="KEGG" id="vde:111249234"/>
<evidence type="ECO:0000313" key="8">
    <source>
        <dbReference type="EnsemblMetazoa" id="XP_022658550"/>
    </source>
</evidence>
<name>A0A7M7JXE3_VARDE</name>
<dbReference type="PANTHER" id="PTHR13204:SF1">
    <property type="entry name" value="ESTER HYDROLASE C11ORF54"/>
    <property type="match status" value="1"/>
</dbReference>
<dbReference type="GO" id="GO:0016788">
    <property type="term" value="F:hydrolase activity, acting on ester bonds"/>
    <property type="evidence" value="ECO:0007669"/>
    <property type="project" value="TreeGrafter"/>
</dbReference>
<keyword evidence="6" id="KW-0539">Nucleus</keyword>
<organism evidence="8 9">
    <name type="scientific">Varroa destructor</name>
    <name type="common">Honeybee mite</name>
    <dbReference type="NCBI Taxonomy" id="109461"/>
    <lineage>
        <taxon>Eukaryota</taxon>
        <taxon>Metazoa</taxon>
        <taxon>Ecdysozoa</taxon>
        <taxon>Arthropoda</taxon>
        <taxon>Chelicerata</taxon>
        <taxon>Arachnida</taxon>
        <taxon>Acari</taxon>
        <taxon>Parasitiformes</taxon>
        <taxon>Mesostigmata</taxon>
        <taxon>Gamasina</taxon>
        <taxon>Dermanyssoidea</taxon>
        <taxon>Varroidae</taxon>
        <taxon>Varroa</taxon>
    </lineage>
</organism>
<dbReference type="GO" id="GO:0005634">
    <property type="term" value="C:nucleus"/>
    <property type="evidence" value="ECO:0007669"/>
    <property type="project" value="UniProtKB-SubCell"/>
</dbReference>
<dbReference type="Proteomes" id="UP000594260">
    <property type="component" value="Unplaced"/>
</dbReference>
<dbReference type="FunCoup" id="A0A7M7JXE3">
    <property type="interactions" value="262"/>
</dbReference>
<reference evidence="8" key="1">
    <citation type="submission" date="2021-01" db="UniProtKB">
        <authorList>
            <consortium name="EnsemblMetazoa"/>
        </authorList>
    </citation>
    <scope>IDENTIFICATION</scope>
</reference>
<dbReference type="InParanoid" id="A0A7M7JXE3"/>
<proteinExistence type="predicted"/>
<evidence type="ECO:0000256" key="1">
    <source>
        <dbReference type="ARBA" id="ARBA00004123"/>
    </source>
</evidence>
<keyword evidence="3" id="KW-0479">Metal-binding</keyword>
<keyword evidence="9" id="KW-1185">Reference proteome</keyword>